<feature type="compositionally biased region" description="Low complexity" evidence="4">
    <location>
        <begin position="112"/>
        <end position="147"/>
    </location>
</feature>
<keyword evidence="2" id="KW-0186">Copper</keyword>
<dbReference type="PANTHER" id="PTHR33021">
    <property type="entry name" value="BLUE COPPER PROTEIN"/>
    <property type="match status" value="1"/>
</dbReference>
<evidence type="ECO:0000259" key="5">
    <source>
        <dbReference type="PROSITE" id="PS51485"/>
    </source>
</evidence>
<reference evidence="6 7" key="1">
    <citation type="submission" date="2019-12" db="EMBL/GenBank/DDBJ databases">
        <authorList>
            <person name="Alioto T."/>
            <person name="Alioto T."/>
            <person name="Gomez Garrido J."/>
        </authorList>
    </citation>
    <scope>NUCLEOTIDE SEQUENCE [LARGE SCALE GENOMIC DNA]</scope>
</reference>
<dbReference type="GO" id="GO:0009055">
    <property type="term" value="F:electron transfer activity"/>
    <property type="evidence" value="ECO:0007669"/>
    <property type="project" value="InterPro"/>
</dbReference>
<dbReference type="GO" id="GO:0046872">
    <property type="term" value="F:metal ion binding"/>
    <property type="evidence" value="ECO:0007669"/>
    <property type="project" value="UniProtKB-KW"/>
</dbReference>
<protein>
    <submittedName>
        <fullName evidence="6">Mavicyanin-like</fullName>
    </submittedName>
</protein>
<proteinExistence type="predicted"/>
<keyword evidence="1" id="KW-0479">Metal-binding</keyword>
<dbReference type="InterPro" id="IPR008972">
    <property type="entry name" value="Cupredoxin"/>
</dbReference>
<organism evidence="6 7">
    <name type="scientific">Olea europaea subsp. europaea</name>
    <dbReference type="NCBI Taxonomy" id="158383"/>
    <lineage>
        <taxon>Eukaryota</taxon>
        <taxon>Viridiplantae</taxon>
        <taxon>Streptophyta</taxon>
        <taxon>Embryophyta</taxon>
        <taxon>Tracheophyta</taxon>
        <taxon>Spermatophyta</taxon>
        <taxon>Magnoliopsida</taxon>
        <taxon>eudicotyledons</taxon>
        <taxon>Gunneridae</taxon>
        <taxon>Pentapetalae</taxon>
        <taxon>asterids</taxon>
        <taxon>lamiids</taxon>
        <taxon>Lamiales</taxon>
        <taxon>Oleaceae</taxon>
        <taxon>Oleeae</taxon>
        <taxon>Olea</taxon>
    </lineage>
</organism>
<evidence type="ECO:0000256" key="2">
    <source>
        <dbReference type="ARBA" id="ARBA00023008"/>
    </source>
</evidence>
<dbReference type="Pfam" id="PF02298">
    <property type="entry name" value="Cu_bind_like"/>
    <property type="match status" value="1"/>
</dbReference>
<gene>
    <name evidence="6" type="ORF">OLEA9_A032078</name>
</gene>
<evidence type="ECO:0000256" key="1">
    <source>
        <dbReference type="ARBA" id="ARBA00022723"/>
    </source>
</evidence>
<dbReference type="AlphaFoldDB" id="A0A8S0Q8L6"/>
<dbReference type="InterPro" id="IPR028871">
    <property type="entry name" value="BlueCu_1_BS"/>
</dbReference>
<accession>A0A8S0Q8L6</accession>
<feature type="domain" description="Phytocyanin" evidence="5">
    <location>
        <begin position="6"/>
        <end position="107"/>
    </location>
</feature>
<sequence length="187" mass="19882">MAMGNTVYKVGDAAGWTNIGNVDFKSWAASKNFHVGDTILFEYNKEFHNVMRVTHKNFNACNSTAPYEIFATGNDSFTIKKPGHFYFICSVPGHCEGGQRVDIRVSAASKSAPAAAPSPTGSEAAPPSHPSSSPSVLPTFPTVSPAPVEAPAPSPHAHRNGGVSLYSSWKVWIPVMVLSFGLSAIAF</sequence>
<name>A0A8S0Q8L6_OLEEU</name>
<dbReference type="SUPFAM" id="SSF49503">
    <property type="entry name" value="Cupredoxins"/>
    <property type="match status" value="1"/>
</dbReference>
<evidence type="ECO:0000313" key="6">
    <source>
        <dbReference type="EMBL" id="CAA2963905.1"/>
    </source>
</evidence>
<dbReference type="PANTHER" id="PTHR33021:SF235">
    <property type="entry name" value="COPPER ION BINDING _ ELECTRON CARRIER PROTEIN-RELATED"/>
    <property type="match status" value="1"/>
</dbReference>
<dbReference type="OrthoDB" id="1933492at2759"/>
<dbReference type="EMBL" id="CACTIH010001814">
    <property type="protein sequence ID" value="CAA2963905.1"/>
    <property type="molecule type" value="Genomic_DNA"/>
</dbReference>
<evidence type="ECO:0000256" key="4">
    <source>
        <dbReference type="SAM" id="MobiDB-lite"/>
    </source>
</evidence>
<dbReference type="Gramene" id="OE9A032078T1">
    <property type="protein sequence ID" value="OE9A032078C1"/>
    <property type="gene ID" value="OE9A032078"/>
</dbReference>
<dbReference type="FunFam" id="2.60.40.420:FF:000003">
    <property type="entry name" value="Blue copper"/>
    <property type="match status" value="1"/>
</dbReference>
<evidence type="ECO:0000313" key="7">
    <source>
        <dbReference type="Proteomes" id="UP000594638"/>
    </source>
</evidence>
<keyword evidence="3" id="KW-0325">Glycoprotein</keyword>
<comment type="caution">
    <text evidence="6">The sequence shown here is derived from an EMBL/GenBank/DDBJ whole genome shotgun (WGS) entry which is preliminary data.</text>
</comment>
<feature type="region of interest" description="Disordered" evidence="4">
    <location>
        <begin position="112"/>
        <end position="157"/>
    </location>
</feature>
<dbReference type="PROSITE" id="PS51485">
    <property type="entry name" value="PHYTOCYANIN"/>
    <property type="match status" value="1"/>
</dbReference>
<evidence type="ECO:0000256" key="3">
    <source>
        <dbReference type="ARBA" id="ARBA00023180"/>
    </source>
</evidence>
<dbReference type="Proteomes" id="UP000594638">
    <property type="component" value="Unassembled WGS sequence"/>
</dbReference>
<dbReference type="PROSITE" id="PS00196">
    <property type="entry name" value="COPPER_BLUE"/>
    <property type="match status" value="1"/>
</dbReference>
<dbReference type="GO" id="GO:0005886">
    <property type="term" value="C:plasma membrane"/>
    <property type="evidence" value="ECO:0007669"/>
    <property type="project" value="TreeGrafter"/>
</dbReference>
<dbReference type="Gene3D" id="2.60.40.420">
    <property type="entry name" value="Cupredoxins - blue copper proteins"/>
    <property type="match status" value="1"/>
</dbReference>
<dbReference type="InterPro" id="IPR039391">
    <property type="entry name" value="Phytocyanin-like"/>
</dbReference>
<keyword evidence="7" id="KW-1185">Reference proteome</keyword>
<dbReference type="InterPro" id="IPR003245">
    <property type="entry name" value="Phytocyanin_dom"/>
</dbReference>